<evidence type="ECO:0000256" key="1">
    <source>
        <dbReference type="ARBA" id="ARBA00007572"/>
    </source>
</evidence>
<proteinExistence type="inferred from homology"/>
<dbReference type="PANTHER" id="PTHR45674">
    <property type="entry name" value="DNA LIGASE 1/3 FAMILY MEMBER"/>
    <property type="match status" value="1"/>
</dbReference>
<sequence>MLFTPLKPMIVSIGKGAFDDDRFIFEPKYDGWRILIHKQGERVEAYTRYGNLVTGKFPELREMAAAIKADAAILDCEGICLRGGRPVFDDFSYRGRLGKSTSIAQAAVTHPATFVVFDVLYSGGQEHMGEPLMQRKERLADIVVDSQVLTKTMVIDGAGQALFALTNEKDMEGIVAKRKDSKYCLDRTSPDWLKIKHFKTIDVIILGYRTEPFALAIGLHFRTIKYKPVGTVEFGFRPEDKQAFLAVAQQLRTDKDQKTQWIEPRLCCRIEYLERTDTHQLRTTIFRGFLPDKRPEDCVWPYL</sequence>
<dbReference type="GO" id="GO:0006310">
    <property type="term" value="P:DNA recombination"/>
    <property type="evidence" value="ECO:0007669"/>
    <property type="project" value="InterPro"/>
</dbReference>
<dbReference type="GO" id="GO:0005524">
    <property type="term" value="F:ATP binding"/>
    <property type="evidence" value="ECO:0007669"/>
    <property type="project" value="InterPro"/>
</dbReference>
<dbReference type="CDD" id="cd07906">
    <property type="entry name" value="Adenylation_DNA_ligase_LigD_LigC"/>
    <property type="match status" value="1"/>
</dbReference>
<reference evidence="5 6" key="1">
    <citation type="submission" date="2018-06" db="EMBL/GenBank/DDBJ databases">
        <title>Paenibacillus montanisoli sp. nov., isolated from mountain area soil.</title>
        <authorList>
            <person name="Wu M."/>
        </authorList>
    </citation>
    <scope>NUCLEOTIDE SEQUENCE [LARGE SCALE GENOMIC DNA]</scope>
    <source>
        <strain evidence="5 6">RA17</strain>
    </source>
</reference>
<dbReference type="RefSeq" id="WP_112885358.1">
    <property type="nucleotide sequence ID" value="NZ_QLUW01000006.1"/>
</dbReference>
<evidence type="ECO:0000256" key="2">
    <source>
        <dbReference type="ARBA" id="ARBA00022598"/>
    </source>
</evidence>
<keyword evidence="6" id="KW-1185">Reference proteome</keyword>
<dbReference type="GO" id="GO:0006281">
    <property type="term" value="P:DNA repair"/>
    <property type="evidence" value="ECO:0007669"/>
    <property type="project" value="InterPro"/>
</dbReference>
<evidence type="ECO:0000259" key="4">
    <source>
        <dbReference type="PROSITE" id="PS50160"/>
    </source>
</evidence>
<gene>
    <name evidence="5" type="ORF">DL346_26330</name>
</gene>
<accession>A0A328U195</accession>
<dbReference type="Gene3D" id="3.30.470.30">
    <property type="entry name" value="DNA ligase/mRNA capping enzyme"/>
    <property type="match status" value="1"/>
</dbReference>
<dbReference type="PROSITE" id="PS00697">
    <property type="entry name" value="DNA_LIGASE_A1"/>
    <property type="match status" value="1"/>
</dbReference>
<dbReference type="InterPro" id="IPR016059">
    <property type="entry name" value="DNA_ligase_ATP-dep_CS"/>
</dbReference>
<evidence type="ECO:0000256" key="3">
    <source>
        <dbReference type="ARBA" id="ARBA00034003"/>
    </source>
</evidence>
<dbReference type="AlphaFoldDB" id="A0A328U195"/>
<dbReference type="OrthoDB" id="5503604at2"/>
<dbReference type="Pfam" id="PF01068">
    <property type="entry name" value="DNA_ligase_A_M"/>
    <property type="match status" value="1"/>
</dbReference>
<comment type="caution">
    <text evidence="5">The sequence shown here is derived from an EMBL/GenBank/DDBJ whole genome shotgun (WGS) entry which is preliminary data.</text>
</comment>
<keyword evidence="2 5" id="KW-0436">Ligase</keyword>
<dbReference type="PROSITE" id="PS50160">
    <property type="entry name" value="DNA_LIGASE_A3"/>
    <property type="match status" value="1"/>
</dbReference>
<dbReference type="Gene3D" id="2.40.50.140">
    <property type="entry name" value="Nucleic acid-binding proteins"/>
    <property type="match status" value="1"/>
</dbReference>
<comment type="catalytic activity">
    <reaction evidence="3">
        <text>ATP + (deoxyribonucleotide)n-3'-hydroxyl + 5'-phospho-(deoxyribonucleotide)m = (deoxyribonucleotide)n+m + AMP + diphosphate.</text>
        <dbReference type="EC" id="6.5.1.1"/>
    </reaction>
</comment>
<protein>
    <submittedName>
        <fullName evidence="5">DNA ligase</fullName>
    </submittedName>
</protein>
<dbReference type="Gene3D" id="3.30.1490.70">
    <property type="match status" value="1"/>
</dbReference>
<dbReference type="Proteomes" id="UP000249260">
    <property type="component" value="Unassembled WGS sequence"/>
</dbReference>
<dbReference type="EMBL" id="QLUW01000006">
    <property type="protein sequence ID" value="RAP73774.1"/>
    <property type="molecule type" value="Genomic_DNA"/>
</dbReference>
<evidence type="ECO:0000313" key="5">
    <source>
        <dbReference type="EMBL" id="RAP73774.1"/>
    </source>
</evidence>
<evidence type="ECO:0000313" key="6">
    <source>
        <dbReference type="Proteomes" id="UP000249260"/>
    </source>
</evidence>
<organism evidence="5 6">
    <name type="scientific">Paenibacillus montanisoli</name>
    <dbReference type="NCBI Taxonomy" id="2081970"/>
    <lineage>
        <taxon>Bacteria</taxon>
        <taxon>Bacillati</taxon>
        <taxon>Bacillota</taxon>
        <taxon>Bacilli</taxon>
        <taxon>Bacillales</taxon>
        <taxon>Paenibacillaceae</taxon>
        <taxon>Paenibacillus</taxon>
    </lineage>
</organism>
<dbReference type="SUPFAM" id="SSF50249">
    <property type="entry name" value="Nucleic acid-binding proteins"/>
    <property type="match status" value="1"/>
</dbReference>
<dbReference type="InterPro" id="IPR012310">
    <property type="entry name" value="DNA_ligase_ATP-dep_cent"/>
</dbReference>
<dbReference type="SUPFAM" id="SSF56091">
    <property type="entry name" value="DNA ligase/mRNA capping enzyme, catalytic domain"/>
    <property type="match status" value="1"/>
</dbReference>
<dbReference type="InterPro" id="IPR012340">
    <property type="entry name" value="NA-bd_OB-fold"/>
</dbReference>
<dbReference type="GO" id="GO:0003910">
    <property type="term" value="F:DNA ligase (ATP) activity"/>
    <property type="evidence" value="ECO:0007669"/>
    <property type="project" value="UniProtKB-EC"/>
</dbReference>
<comment type="similarity">
    <text evidence="1">Belongs to the ATP-dependent DNA ligase family.</text>
</comment>
<feature type="domain" description="ATP-dependent DNA ligase family profile" evidence="4">
    <location>
        <begin position="105"/>
        <end position="250"/>
    </location>
</feature>
<dbReference type="InterPro" id="IPR050191">
    <property type="entry name" value="ATP-dep_DNA_ligase"/>
</dbReference>
<name>A0A328U195_9BACL</name>
<dbReference type="PANTHER" id="PTHR45674:SF4">
    <property type="entry name" value="DNA LIGASE 1"/>
    <property type="match status" value="1"/>
</dbReference>